<evidence type="ECO:0000256" key="11">
    <source>
        <dbReference type="ARBA" id="ARBA00023033"/>
    </source>
</evidence>
<evidence type="ECO:0000256" key="8">
    <source>
        <dbReference type="ARBA" id="ARBA00022848"/>
    </source>
</evidence>
<keyword evidence="9" id="KW-0560">Oxidoreductase</keyword>
<dbReference type="Pfam" id="PF14529">
    <property type="entry name" value="Exo_endo_phos_2"/>
    <property type="match status" value="1"/>
</dbReference>
<keyword evidence="6" id="KW-0479">Metal-binding</keyword>
<dbReference type="AlphaFoldDB" id="A0A4S2KTC1"/>
<gene>
    <name evidence="15" type="ORF">DBV15_01533</name>
</gene>
<evidence type="ECO:0000313" key="15">
    <source>
        <dbReference type="EMBL" id="TGZ53205.1"/>
    </source>
</evidence>
<dbReference type="InterPro" id="IPR036691">
    <property type="entry name" value="Endo/exonu/phosph_ase_sf"/>
</dbReference>
<evidence type="ECO:0000256" key="13">
    <source>
        <dbReference type="SAM" id="MobiDB-lite"/>
    </source>
</evidence>
<dbReference type="GO" id="GO:0005506">
    <property type="term" value="F:iron ion binding"/>
    <property type="evidence" value="ECO:0007669"/>
    <property type="project" value="InterPro"/>
</dbReference>
<comment type="caution">
    <text evidence="15">The sequence shown here is derived from an EMBL/GenBank/DDBJ whole genome shotgun (WGS) entry which is preliminary data.</text>
</comment>
<evidence type="ECO:0000259" key="14">
    <source>
        <dbReference type="Pfam" id="PF14529"/>
    </source>
</evidence>
<dbReference type="GO" id="GO:0020037">
    <property type="term" value="F:heme binding"/>
    <property type="evidence" value="ECO:0007669"/>
    <property type="project" value="InterPro"/>
</dbReference>
<dbReference type="Gene3D" id="3.60.10.10">
    <property type="entry name" value="Endonuclease/exonuclease/phosphatase"/>
    <property type="match status" value="1"/>
</dbReference>
<dbReference type="InterPro" id="IPR050476">
    <property type="entry name" value="Insect_CytP450_Detox"/>
</dbReference>
<comment type="similarity">
    <text evidence="4">Belongs to the cytochrome P450 family.</text>
</comment>
<evidence type="ECO:0000256" key="4">
    <source>
        <dbReference type="ARBA" id="ARBA00010617"/>
    </source>
</evidence>
<dbReference type="EMBL" id="QBLH01001083">
    <property type="protein sequence ID" value="TGZ53205.1"/>
    <property type="molecule type" value="Genomic_DNA"/>
</dbReference>
<dbReference type="STRING" id="300112.A0A4S2KTC1"/>
<keyword evidence="12" id="KW-0472">Membrane</keyword>
<name>A0A4S2KTC1_9HYME</name>
<dbReference type="GO" id="GO:0005789">
    <property type="term" value="C:endoplasmic reticulum membrane"/>
    <property type="evidence" value="ECO:0007669"/>
    <property type="project" value="UniProtKB-SubCell"/>
</dbReference>
<dbReference type="PANTHER" id="PTHR24292">
    <property type="entry name" value="CYTOCHROME P450"/>
    <property type="match status" value="1"/>
</dbReference>
<evidence type="ECO:0000256" key="12">
    <source>
        <dbReference type="ARBA" id="ARBA00023136"/>
    </source>
</evidence>
<evidence type="ECO:0000256" key="5">
    <source>
        <dbReference type="ARBA" id="ARBA00022617"/>
    </source>
</evidence>
<feature type="domain" description="Endonuclease/exonuclease/phosphatase" evidence="14">
    <location>
        <begin position="157"/>
        <end position="230"/>
    </location>
</feature>
<accession>A0A4S2KTC1</accession>
<reference evidence="15 16" key="1">
    <citation type="journal article" date="2019" name="Philos. Trans. R. Soc. Lond., B, Biol. Sci.">
        <title>Ant behaviour and brain gene expression of defending hosts depend on the ecological success of the intruding social parasite.</title>
        <authorList>
            <person name="Kaur R."/>
            <person name="Stoldt M."/>
            <person name="Jongepier E."/>
            <person name="Feldmeyer B."/>
            <person name="Menzel F."/>
            <person name="Bornberg-Bauer E."/>
            <person name="Foitzik S."/>
        </authorList>
    </citation>
    <scope>NUCLEOTIDE SEQUENCE [LARGE SCALE GENOMIC DNA]</scope>
    <source>
        <tissue evidence="15">Whole body</tissue>
    </source>
</reference>
<evidence type="ECO:0000256" key="1">
    <source>
        <dbReference type="ARBA" id="ARBA00001971"/>
    </source>
</evidence>
<evidence type="ECO:0000256" key="10">
    <source>
        <dbReference type="ARBA" id="ARBA00023004"/>
    </source>
</evidence>
<dbReference type="Proteomes" id="UP000310200">
    <property type="component" value="Unassembled WGS sequence"/>
</dbReference>
<evidence type="ECO:0000256" key="7">
    <source>
        <dbReference type="ARBA" id="ARBA00022824"/>
    </source>
</evidence>
<keyword evidence="8" id="KW-0492">Microsome</keyword>
<keyword evidence="10" id="KW-0408">Iron</keyword>
<feature type="compositionally biased region" description="Basic and acidic residues" evidence="13">
    <location>
        <begin position="256"/>
        <end position="301"/>
    </location>
</feature>
<organism evidence="15 16">
    <name type="scientific">Temnothorax longispinosus</name>
    <dbReference type="NCBI Taxonomy" id="300112"/>
    <lineage>
        <taxon>Eukaryota</taxon>
        <taxon>Metazoa</taxon>
        <taxon>Ecdysozoa</taxon>
        <taxon>Arthropoda</taxon>
        <taxon>Hexapoda</taxon>
        <taxon>Insecta</taxon>
        <taxon>Pterygota</taxon>
        <taxon>Neoptera</taxon>
        <taxon>Endopterygota</taxon>
        <taxon>Hymenoptera</taxon>
        <taxon>Apocrita</taxon>
        <taxon>Aculeata</taxon>
        <taxon>Formicoidea</taxon>
        <taxon>Formicidae</taxon>
        <taxon>Myrmicinae</taxon>
        <taxon>Temnothorax</taxon>
    </lineage>
</organism>
<keyword evidence="11" id="KW-0503">Monooxygenase</keyword>
<comment type="subcellular location">
    <subcellularLocation>
        <location evidence="3">Endoplasmic reticulum membrane</location>
    </subcellularLocation>
    <subcellularLocation>
        <location evidence="2">Microsome membrane</location>
    </subcellularLocation>
</comment>
<feature type="region of interest" description="Disordered" evidence="13">
    <location>
        <begin position="253"/>
        <end position="301"/>
    </location>
</feature>
<keyword evidence="5" id="KW-0349">Heme</keyword>
<evidence type="ECO:0000256" key="2">
    <source>
        <dbReference type="ARBA" id="ARBA00004524"/>
    </source>
</evidence>
<dbReference type="InterPro" id="IPR036396">
    <property type="entry name" value="Cyt_P450_sf"/>
</dbReference>
<dbReference type="GO" id="GO:0016705">
    <property type="term" value="F:oxidoreductase activity, acting on paired donors, with incorporation or reduction of molecular oxygen"/>
    <property type="evidence" value="ECO:0007669"/>
    <property type="project" value="InterPro"/>
</dbReference>
<sequence>MVFFEILCCIAAVIFPLYYFFTSTFDFWKSRGVPGPRPIPGFGTSKNVVLGKVSFSGYMKKLYNDYKDEPLVGIFAGRRPILIVKHPDLIKNILIKDFSIFPDRRYRPRDKYCDINASGILAYDPSLLSPRLATRSREQTRAIPTKLSPEACSESSKQHNWRRRRNAEGRKLLEFIEEEGLGILNTDGEFTFTGGRGESVIDYVIGNQEIWEKAEEINIGEAIYSDHQPITIRVKGTIERGKKEKRVRKIMNWSKKGKESYKKRIGEDRRYEHKGNNGRNEEGGRAGRRMERNKRRPESKE</sequence>
<evidence type="ECO:0000256" key="6">
    <source>
        <dbReference type="ARBA" id="ARBA00022723"/>
    </source>
</evidence>
<dbReference type="PANTHER" id="PTHR24292:SF54">
    <property type="entry name" value="CYP9F3-RELATED"/>
    <property type="match status" value="1"/>
</dbReference>
<evidence type="ECO:0000256" key="9">
    <source>
        <dbReference type="ARBA" id="ARBA00023002"/>
    </source>
</evidence>
<comment type="cofactor">
    <cofactor evidence="1">
        <name>heme</name>
        <dbReference type="ChEBI" id="CHEBI:30413"/>
    </cofactor>
</comment>
<dbReference type="SUPFAM" id="SSF56219">
    <property type="entry name" value="DNase I-like"/>
    <property type="match status" value="1"/>
</dbReference>
<evidence type="ECO:0000256" key="3">
    <source>
        <dbReference type="ARBA" id="ARBA00004586"/>
    </source>
</evidence>
<dbReference type="SUPFAM" id="SSF48264">
    <property type="entry name" value="Cytochrome P450"/>
    <property type="match status" value="1"/>
</dbReference>
<keyword evidence="7" id="KW-0256">Endoplasmic reticulum</keyword>
<keyword evidence="16" id="KW-1185">Reference proteome</keyword>
<evidence type="ECO:0000313" key="16">
    <source>
        <dbReference type="Proteomes" id="UP000310200"/>
    </source>
</evidence>
<dbReference type="InterPro" id="IPR005135">
    <property type="entry name" value="Endo/exonuclease/phosphatase"/>
</dbReference>
<protein>
    <recommendedName>
        <fullName evidence="14">Endonuclease/exonuclease/phosphatase domain-containing protein</fullName>
    </recommendedName>
</protein>
<proteinExistence type="inferred from homology"/>
<dbReference type="GO" id="GO:0004497">
    <property type="term" value="F:monooxygenase activity"/>
    <property type="evidence" value="ECO:0007669"/>
    <property type="project" value="UniProtKB-KW"/>
</dbReference>